<organism evidence="2 3">
    <name type="scientific">Diversispora epigaea</name>
    <dbReference type="NCBI Taxonomy" id="1348612"/>
    <lineage>
        <taxon>Eukaryota</taxon>
        <taxon>Fungi</taxon>
        <taxon>Fungi incertae sedis</taxon>
        <taxon>Mucoromycota</taxon>
        <taxon>Glomeromycotina</taxon>
        <taxon>Glomeromycetes</taxon>
        <taxon>Diversisporales</taxon>
        <taxon>Diversisporaceae</taxon>
        <taxon>Diversispora</taxon>
    </lineage>
</organism>
<feature type="domain" description="Potassium channel tetramerisation-type BTB" evidence="1">
    <location>
        <begin position="26"/>
        <end position="74"/>
    </location>
</feature>
<accession>A0A397HW82</accession>
<dbReference type="InterPro" id="IPR011333">
    <property type="entry name" value="SKP1/BTB/POZ_sf"/>
</dbReference>
<gene>
    <name evidence="2" type="ORF">Glove_303g144</name>
</gene>
<dbReference type="OrthoDB" id="10025005at2759"/>
<dbReference type="Gene3D" id="3.30.710.10">
    <property type="entry name" value="Potassium Channel Kv1.1, Chain A"/>
    <property type="match status" value="1"/>
</dbReference>
<dbReference type="Pfam" id="PF02214">
    <property type="entry name" value="BTB_2"/>
    <property type="match status" value="1"/>
</dbReference>
<dbReference type="SUPFAM" id="SSF54695">
    <property type="entry name" value="POZ domain"/>
    <property type="match status" value="1"/>
</dbReference>
<dbReference type="EMBL" id="PQFF01000277">
    <property type="protein sequence ID" value="RHZ67067.1"/>
    <property type="molecule type" value="Genomic_DNA"/>
</dbReference>
<name>A0A397HW82_9GLOM</name>
<dbReference type="Proteomes" id="UP000266861">
    <property type="component" value="Unassembled WGS sequence"/>
</dbReference>
<comment type="caution">
    <text evidence="2">The sequence shown here is derived from an EMBL/GenBank/DDBJ whole genome shotgun (WGS) entry which is preliminary data.</text>
</comment>
<reference evidence="2 3" key="1">
    <citation type="submission" date="2018-08" db="EMBL/GenBank/DDBJ databases">
        <title>Genome and evolution of the arbuscular mycorrhizal fungus Diversispora epigaea (formerly Glomus versiforme) and its bacterial endosymbionts.</title>
        <authorList>
            <person name="Sun X."/>
            <person name="Fei Z."/>
            <person name="Harrison M."/>
        </authorList>
    </citation>
    <scope>NUCLEOTIDE SEQUENCE [LARGE SCALE GENOMIC DNA]</scope>
    <source>
        <strain evidence="2 3">IT104</strain>
    </source>
</reference>
<keyword evidence="3" id="KW-1185">Reference proteome</keyword>
<proteinExistence type="predicted"/>
<evidence type="ECO:0000259" key="1">
    <source>
        <dbReference type="Pfam" id="PF02214"/>
    </source>
</evidence>
<evidence type="ECO:0000313" key="3">
    <source>
        <dbReference type="Proteomes" id="UP000266861"/>
    </source>
</evidence>
<dbReference type="GO" id="GO:0051260">
    <property type="term" value="P:protein homooligomerization"/>
    <property type="evidence" value="ECO:0007669"/>
    <property type="project" value="InterPro"/>
</dbReference>
<dbReference type="InterPro" id="IPR003131">
    <property type="entry name" value="T1-type_BTB"/>
</dbReference>
<evidence type="ECO:0000313" key="2">
    <source>
        <dbReference type="EMBL" id="RHZ67067.1"/>
    </source>
</evidence>
<sequence>MEKTRITQGIKYEAKRSILGRNFSNPSNCNKEYFRNRDERKFYYIEEFYRTGKLIRPVTREEFEYFQILSEAVDTVDTVDTFDRIVSYFGKGINQIASNSGKGIILLSNDFEMTLSCDDFTINFK</sequence>
<dbReference type="AlphaFoldDB" id="A0A397HW82"/>
<protein>
    <recommendedName>
        <fullName evidence="1">Potassium channel tetramerisation-type BTB domain-containing protein</fullName>
    </recommendedName>
</protein>